<proteinExistence type="predicted"/>
<evidence type="ECO:0000313" key="2">
    <source>
        <dbReference type="EMBL" id="CAB5219891.1"/>
    </source>
</evidence>
<feature type="compositionally biased region" description="Basic and acidic residues" evidence="1">
    <location>
        <begin position="58"/>
        <end position="70"/>
    </location>
</feature>
<feature type="compositionally biased region" description="Basic residues" evidence="1">
    <location>
        <begin position="71"/>
        <end position="82"/>
    </location>
</feature>
<reference evidence="2" key="1">
    <citation type="submission" date="2020-05" db="EMBL/GenBank/DDBJ databases">
        <authorList>
            <person name="Chiriac C."/>
            <person name="Salcher M."/>
            <person name="Ghai R."/>
            <person name="Kavagutti S V."/>
        </authorList>
    </citation>
    <scope>NUCLEOTIDE SEQUENCE</scope>
</reference>
<name>A0A6J7WPD3_9CAUD</name>
<accession>A0A6J7WPD3</accession>
<gene>
    <name evidence="2" type="ORF">UFOVP237_27</name>
</gene>
<dbReference type="EMBL" id="LR798277">
    <property type="protein sequence ID" value="CAB5219891.1"/>
    <property type="molecule type" value="Genomic_DNA"/>
</dbReference>
<feature type="compositionally biased region" description="Basic and acidic residues" evidence="1">
    <location>
        <begin position="36"/>
        <end position="45"/>
    </location>
</feature>
<feature type="region of interest" description="Disordered" evidence="1">
    <location>
        <begin position="1"/>
        <end position="82"/>
    </location>
</feature>
<evidence type="ECO:0000256" key="1">
    <source>
        <dbReference type="SAM" id="MobiDB-lite"/>
    </source>
</evidence>
<organism evidence="2">
    <name type="scientific">uncultured Caudovirales phage</name>
    <dbReference type="NCBI Taxonomy" id="2100421"/>
    <lineage>
        <taxon>Viruses</taxon>
        <taxon>Duplodnaviria</taxon>
        <taxon>Heunggongvirae</taxon>
        <taxon>Uroviricota</taxon>
        <taxon>Caudoviricetes</taxon>
        <taxon>Peduoviridae</taxon>
        <taxon>Maltschvirus</taxon>
        <taxon>Maltschvirus maltsch</taxon>
    </lineage>
</organism>
<protein>
    <submittedName>
        <fullName evidence="2">Uncharacterized protein</fullName>
    </submittedName>
</protein>
<sequence length="82" mass="9099">MNNTGQHKMMAMGKAIPQPKGKNTPFKKGGMAFEGSAKDEMQDKKLAKKHGMSMKSWEGSKMDEKHDRQKSMKGLKRGGKAC</sequence>